<dbReference type="EMBL" id="CP126101">
    <property type="protein sequence ID" value="WHY53516.1"/>
    <property type="molecule type" value="Genomic_DNA"/>
</dbReference>
<sequence length="75" mass="8861">MTYRYYHFDVKNNKVSLASTTANEFYTYHNGYVFHIAYLVNSNEEAMQKKMMGLIKEFILSHNDNSTFPVLNNIK</sequence>
<protein>
    <submittedName>
        <fullName evidence="1">Uncharacterized protein</fullName>
    </submittedName>
</protein>
<gene>
    <name evidence="1" type="ORF">QNH24_09870</name>
</gene>
<name>A0AAX3X3S5_9BACI</name>
<evidence type="ECO:0000313" key="1">
    <source>
        <dbReference type="EMBL" id="WHY53516.1"/>
    </source>
</evidence>
<reference evidence="1" key="1">
    <citation type="submission" date="2023-05" db="EMBL/GenBank/DDBJ databases">
        <title>Comparative genomics of Bacillaceae isolates and their secondary metabolite potential.</title>
        <authorList>
            <person name="Song L."/>
            <person name="Nielsen L.J."/>
            <person name="Mohite O."/>
            <person name="Xu X."/>
            <person name="Weber T."/>
            <person name="Kovacs A.T."/>
        </authorList>
    </citation>
    <scope>NUCLEOTIDE SEQUENCE</scope>
    <source>
        <strain evidence="1">LY1</strain>
    </source>
</reference>
<organism evidence="1 2">
    <name type="scientific">Lysinibacillus pakistanensis</name>
    <dbReference type="NCBI Taxonomy" id="759811"/>
    <lineage>
        <taxon>Bacteria</taxon>
        <taxon>Bacillati</taxon>
        <taxon>Bacillota</taxon>
        <taxon>Bacilli</taxon>
        <taxon>Bacillales</taxon>
        <taxon>Bacillaceae</taxon>
        <taxon>Lysinibacillus</taxon>
    </lineage>
</organism>
<accession>A0AAX3X3S5</accession>
<dbReference type="RefSeq" id="WP_283871869.1">
    <property type="nucleotide sequence ID" value="NZ_CP126101.1"/>
</dbReference>
<dbReference type="AlphaFoldDB" id="A0AAX3X3S5"/>
<evidence type="ECO:0000313" key="2">
    <source>
        <dbReference type="Proteomes" id="UP001178322"/>
    </source>
</evidence>
<proteinExistence type="predicted"/>
<dbReference type="Proteomes" id="UP001178322">
    <property type="component" value="Chromosome"/>
</dbReference>